<accession>A0A1H7J6V3</accession>
<dbReference type="AlphaFoldDB" id="A0A1H7J6V3"/>
<dbReference type="EMBL" id="FOAD01000001">
    <property type="protein sequence ID" value="SEK70326.1"/>
    <property type="molecule type" value="Genomic_DNA"/>
</dbReference>
<reference evidence="2 3" key="1">
    <citation type="submission" date="2016-10" db="EMBL/GenBank/DDBJ databases">
        <authorList>
            <person name="de Groot N.N."/>
        </authorList>
    </citation>
    <scope>NUCLEOTIDE SEQUENCE [LARGE SCALE GENOMIC DNA]</scope>
    <source>
        <strain evidence="2 3">CDM_5</strain>
    </source>
</reference>
<evidence type="ECO:0000313" key="3">
    <source>
        <dbReference type="Proteomes" id="UP000183894"/>
    </source>
</evidence>
<feature type="compositionally biased region" description="Basic and acidic residues" evidence="1">
    <location>
        <begin position="119"/>
        <end position="136"/>
    </location>
</feature>
<protein>
    <submittedName>
        <fullName evidence="2">Uncharacterized protein</fullName>
    </submittedName>
</protein>
<name>A0A1H7J6V3_HALLR</name>
<feature type="region of interest" description="Disordered" evidence="1">
    <location>
        <begin position="304"/>
        <end position="394"/>
    </location>
</feature>
<feature type="compositionally biased region" description="Basic and acidic residues" evidence="1">
    <location>
        <begin position="255"/>
        <end position="267"/>
    </location>
</feature>
<feature type="region of interest" description="Disordered" evidence="1">
    <location>
        <begin position="110"/>
        <end position="173"/>
    </location>
</feature>
<proteinExistence type="predicted"/>
<feature type="compositionally biased region" description="Acidic residues" evidence="1">
    <location>
        <begin position="80"/>
        <end position="89"/>
    </location>
</feature>
<dbReference type="RefSeq" id="WP_074792516.1">
    <property type="nucleotide sequence ID" value="NZ_FOAD01000001.1"/>
</dbReference>
<dbReference type="Proteomes" id="UP000183894">
    <property type="component" value="Unassembled WGS sequence"/>
</dbReference>
<feature type="region of interest" description="Disordered" evidence="1">
    <location>
        <begin position="218"/>
        <end position="267"/>
    </location>
</feature>
<evidence type="ECO:0000313" key="2">
    <source>
        <dbReference type="EMBL" id="SEK70326.1"/>
    </source>
</evidence>
<gene>
    <name evidence="2" type="ORF">SAMN04488691_1011117</name>
</gene>
<organism evidence="2 3">
    <name type="scientific">Haloferax larsenii</name>
    <dbReference type="NCBI Taxonomy" id="302484"/>
    <lineage>
        <taxon>Archaea</taxon>
        <taxon>Methanobacteriati</taxon>
        <taxon>Methanobacteriota</taxon>
        <taxon>Stenosarchaea group</taxon>
        <taxon>Halobacteria</taxon>
        <taxon>Halobacteriales</taxon>
        <taxon>Haloferacaceae</taxon>
        <taxon>Haloferax</taxon>
    </lineage>
</organism>
<feature type="region of interest" description="Disordered" evidence="1">
    <location>
        <begin position="72"/>
        <end position="91"/>
    </location>
</feature>
<dbReference type="OrthoDB" id="328514at2157"/>
<evidence type="ECO:0000256" key="1">
    <source>
        <dbReference type="SAM" id="MobiDB-lite"/>
    </source>
</evidence>
<feature type="compositionally biased region" description="Basic and acidic residues" evidence="1">
    <location>
        <begin position="218"/>
        <end position="239"/>
    </location>
</feature>
<feature type="compositionally biased region" description="Basic and acidic residues" evidence="1">
    <location>
        <begin position="350"/>
        <end position="359"/>
    </location>
</feature>
<feature type="compositionally biased region" description="Basic and acidic residues" evidence="1">
    <location>
        <begin position="304"/>
        <end position="323"/>
    </location>
</feature>
<sequence length="394" mass="43384">MATIVKKKIDGYGPYAYRVEYIGDGEQHWEYLGPVGEVDLESVDLTNEEKEEIEDDDVDLKEMSPAELGEMMANGGLEGIDPDDDADPEEVARDGGYAAKDLERVEFGDLESANQVRDSIPDEHLADEDSRAEKTIKLTPDATRATRTRVTGEAADSRSHLADQHGQAPLTDAEKRRIDFSQTNVMHARSAKGILQGEGVDDWIAYYDPTLSVDEHRPLAKRARRDESGQRMDHEDREGATAQRLADAYHAAQSEAERHAREACEEGHGEACDELEKLGWSEEEVAALELHTRDAEDFARAVVEERRGDSSDPELVDDRDRQGSLDVGEAAARTADRGGSSTEGASTAFADDRNRRDDAEYADASLIAESDKMDGQADLTGGQASIDTTPEWED</sequence>